<evidence type="ECO:0000256" key="7">
    <source>
        <dbReference type="ARBA" id="ARBA00031174"/>
    </source>
</evidence>
<keyword evidence="5 9" id="KW-1133">Transmembrane helix</keyword>
<dbReference type="InterPro" id="IPR001898">
    <property type="entry name" value="SLC13A/DASS"/>
</dbReference>
<dbReference type="CDD" id="cd01115">
    <property type="entry name" value="SLC13_permease"/>
    <property type="match status" value="1"/>
</dbReference>
<organism evidence="10 11">
    <name type="scientific">Cellulomonas avistercoris</name>
    <dbReference type="NCBI Taxonomy" id="2762242"/>
    <lineage>
        <taxon>Bacteria</taxon>
        <taxon>Bacillati</taxon>
        <taxon>Actinomycetota</taxon>
        <taxon>Actinomycetes</taxon>
        <taxon>Micrococcales</taxon>
        <taxon>Cellulomonadaceae</taxon>
        <taxon>Cellulomonas</taxon>
    </lineage>
</organism>
<comment type="caution">
    <text evidence="10">The sequence shown here is derived from an EMBL/GenBank/DDBJ whole genome shotgun (WGS) entry which is preliminary data.</text>
</comment>
<accession>A0ABR8Q9I7</accession>
<feature type="region of interest" description="Disordered" evidence="8">
    <location>
        <begin position="1"/>
        <end position="24"/>
    </location>
</feature>
<keyword evidence="11" id="KW-1185">Reference proteome</keyword>
<reference evidence="10 11" key="1">
    <citation type="submission" date="2020-08" db="EMBL/GenBank/DDBJ databases">
        <title>A Genomic Blueprint of the Chicken Gut Microbiome.</title>
        <authorList>
            <person name="Gilroy R."/>
            <person name="Ravi A."/>
            <person name="Getino M."/>
            <person name="Pursley I."/>
            <person name="Horton D.L."/>
            <person name="Alikhan N.-F."/>
            <person name="Baker D."/>
            <person name="Gharbi K."/>
            <person name="Hall N."/>
            <person name="Watson M."/>
            <person name="Adriaenssens E.M."/>
            <person name="Foster-Nyarko E."/>
            <person name="Jarju S."/>
            <person name="Secka A."/>
            <person name="Antonio M."/>
            <person name="Oren A."/>
            <person name="Chaudhuri R."/>
            <person name="La Ragione R.M."/>
            <person name="Hildebrand F."/>
            <person name="Pallen M.J."/>
        </authorList>
    </citation>
    <scope>NUCLEOTIDE SEQUENCE [LARGE SCALE GENOMIC DNA]</scope>
    <source>
        <strain evidence="10 11">Sa3CUA2</strain>
    </source>
</reference>
<comment type="similarity">
    <text evidence="2">Belongs to the SLC13A/DASS transporter (TC 2.A.47) family. NADC subfamily.</text>
</comment>
<dbReference type="EMBL" id="JACSQV010000001">
    <property type="protein sequence ID" value="MBD7917092.1"/>
    <property type="molecule type" value="Genomic_DNA"/>
</dbReference>
<feature type="transmembrane region" description="Helical" evidence="9">
    <location>
        <begin position="333"/>
        <end position="353"/>
    </location>
</feature>
<evidence type="ECO:0000256" key="4">
    <source>
        <dbReference type="ARBA" id="ARBA00022692"/>
    </source>
</evidence>
<proteinExistence type="inferred from homology"/>
<evidence type="ECO:0000256" key="2">
    <source>
        <dbReference type="ARBA" id="ARBA00006772"/>
    </source>
</evidence>
<feature type="transmembrane region" description="Helical" evidence="9">
    <location>
        <begin position="114"/>
        <end position="132"/>
    </location>
</feature>
<feature type="transmembrane region" description="Helical" evidence="9">
    <location>
        <begin position="204"/>
        <end position="225"/>
    </location>
</feature>
<dbReference type="RefSeq" id="WP_191779984.1">
    <property type="nucleotide sequence ID" value="NZ_JACSQV010000001.1"/>
</dbReference>
<gene>
    <name evidence="10" type="ORF">H9657_02195</name>
</gene>
<dbReference type="Proteomes" id="UP000604241">
    <property type="component" value="Unassembled WGS sequence"/>
</dbReference>
<dbReference type="Pfam" id="PF00939">
    <property type="entry name" value="Na_sulph_symp"/>
    <property type="match status" value="1"/>
</dbReference>
<feature type="compositionally biased region" description="Low complexity" evidence="8">
    <location>
        <begin position="1"/>
        <end position="17"/>
    </location>
</feature>
<feature type="transmembrane region" description="Helical" evidence="9">
    <location>
        <begin position="440"/>
        <end position="463"/>
    </location>
</feature>
<protein>
    <recommendedName>
        <fullName evidence="3">Sodium-dependent dicarboxylate transporter SdcS</fullName>
    </recommendedName>
    <alternativeName>
        <fullName evidence="7">Na(+)/dicarboxylate symporter</fullName>
    </alternativeName>
</protein>
<keyword evidence="6 9" id="KW-0472">Membrane</keyword>
<feature type="transmembrane region" description="Helical" evidence="9">
    <location>
        <begin position="64"/>
        <end position="81"/>
    </location>
</feature>
<evidence type="ECO:0000256" key="1">
    <source>
        <dbReference type="ARBA" id="ARBA00004141"/>
    </source>
</evidence>
<evidence type="ECO:0000256" key="9">
    <source>
        <dbReference type="SAM" id="Phobius"/>
    </source>
</evidence>
<feature type="transmembrane region" description="Helical" evidence="9">
    <location>
        <begin position="400"/>
        <end position="419"/>
    </location>
</feature>
<sequence length="511" mass="53171">MSTTAAATPTHPSAGPGPRSGPPLAERLRRPSRSTVGLVAGPLLAALALWAVPDMPPEVAGAPAYAGALTAATLVLMGVWWMTEALPLAVTALLPLVVLPVAGAAEIGDVAAPYANKVIFLFFGGFVLAIALQRWDVHLRIALGVVRLVGTAPRRLVLGMMLATALLSMWVSNTATAVMMLPIGVSVLALLGRERGEVDGRLSAALMLGIAYAATIGSFGTIIASPPNALLVGYMSETYGVEISFGQWMAVGLPLSAVFLLLAWLLLTRVVFRFDPAPLCDDDTVVRTELERLGPMGHPQRRVVVVFVLAAVSWIALPILWRDTPVTDEVVAILVAVLLFLLPSGADCGGRLLDWSDTRELPWGILLLFGGGLALASQITSSGLSRWIGERAHGLDGMPTVVVVGVVCVLTVAMTEFMSNTATAATLLPIMSTVGAALGYGPLLLAVPVALAAGCTFMMPAATPPNAIAYSSGYVRVPDMMRAGAPLSVASVLLVTLTVTTLASWVLGIPA</sequence>
<feature type="transmembrane region" description="Helical" evidence="9">
    <location>
        <begin position="303"/>
        <end position="321"/>
    </location>
</feature>
<feature type="transmembrane region" description="Helical" evidence="9">
    <location>
        <begin position="176"/>
        <end position="192"/>
    </location>
</feature>
<evidence type="ECO:0000256" key="8">
    <source>
        <dbReference type="SAM" id="MobiDB-lite"/>
    </source>
</evidence>
<dbReference type="PANTHER" id="PTHR10283:SF82">
    <property type="entry name" value="SOLUTE CARRIER FAMILY 13 MEMBER 2"/>
    <property type="match status" value="1"/>
</dbReference>
<name>A0ABR8Q9I7_9CELL</name>
<feature type="transmembrane region" description="Helical" evidence="9">
    <location>
        <begin position="35"/>
        <end position="52"/>
    </location>
</feature>
<feature type="transmembrane region" description="Helical" evidence="9">
    <location>
        <begin position="88"/>
        <end position="108"/>
    </location>
</feature>
<evidence type="ECO:0000256" key="5">
    <source>
        <dbReference type="ARBA" id="ARBA00022989"/>
    </source>
</evidence>
<comment type="subcellular location">
    <subcellularLocation>
        <location evidence="1">Membrane</location>
        <topology evidence="1">Multi-pass membrane protein</topology>
    </subcellularLocation>
</comment>
<evidence type="ECO:0000313" key="10">
    <source>
        <dbReference type="EMBL" id="MBD7917092.1"/>
    </source>
</evidence>
<dbReference type="PANTHER" id="PTHR10283">
    <property type="entry name" value="SOLUTE CARRIER FAMILY 13 MEMBER"/>
    <property type="match status" value="1"/>
</dbReference>
<keyword evidence="4 9" id="KW-0812">Transmembrane</keyword>
<feature type="transmembrane region" description="Helical" evidence="9">
    <location>
        <begin position="365"/>
        <end position="388"/>
    </location>
</feature>
<evidence type="ECO:0000313" key="11">
    <source>
        <dbReference type="Proteomes" id="UP000604241"/>
    </source>
</evidence>
<feature type="transmembrane region" description="Helical" evidence="9">
    <location>
        <begin position="483"/>
        <end position="507"/>
    </location>
</feature>
<evidence type="ECO:0000256" key="3">
    <source>
        <dbReference type="ARBA" id="ARBA00020150"/>
    </source>
</evidence>
<feature type="transmembrane region" description="Helical" evidence="9">
    <location>
        <begin position="245"/>
        <end position="267"/>
    </location>
</feature>
<evidence type="ECO:0000256" key="6">
    <source>
        <dbReference type="ARBA" id="ARBA00023136"/>
    </source>
</evidence>
<dbReference type="NCBIfam" id="TIGR00785">
    <property type="entry name" value="dass"/>
    <property type="match status" value="1"/>
</dbReference>